<dbReference type="Proteomes" id="UP001372338">
    <property type="component" value="Unassembled WGS sequence"/>
</dbReference>
<evidence type="ECO:0000313" key="2">
    <source>
        <dbReference type="EMBL" id="KAK7282205.1"/>
    </source>
</evidence>
<name>A0AAN9IKW0_CROPI</name>
<proteinExistence type="predicted"/>
<accession>A0AAN9IKW0</accession>
<keyword evidence="3" id="KW-1185">Reference proteome</keyword>
<evidence type="ECO:0000256" key="1">
    <source>
        <dbReference type="SAM" id="SignalP"/>
    </source>
</evidence>
<evidence type="ECO:0000313" key="3">
    <source>
        <dbReference type="Proteomes" id="UP001372338"/>
    </source>
</evidence>
<sequence>MKACLMIFLFIPMSLGTESLITLTLIAKLGAMLLGEAQVTSMWVQNFSTGAEDIRRSPRNITSSPLTARVCFSALVIFEFEGGLECCFVTAYKIFPQ</sequence>
<feature type="signal peptide" evidence="1">
    <location>
        <begin position="1"/>
        <end position="16"/>
    </location>
</feature>
<comment type="caution">
    <text evidence="2">The sequence shown here is derived from an EMBL/GenBank/DDBJ whole genome shotgun (WGS) entry which is preliminary data.</text>
</comment>
<dbReference type="AlphaFoldDB" id="A0AAN9IKW0"/>
<keyword evidence="1" id="KW-0732">Signal</keyword>
<reference evidence="2 3" key="1">
    <citation type="submission" date="2024-01" db="EMBL/GenBank/DDBJ databases">
        <title>The genomes of 5 underutilized Papilionoideae crops provide insights into root nodulation and disease resistanc.</title>
        <authorList>
            <person name="Yuan L."/>
        </authorList>
    </citation>
    <scope>NUCLEOTIDE SEQUENCE [LARGE SCALE GENOMIC DNA]</scope>
    <source>
        <strain evidence="2">ZHUSHIDOU_FW_LH</strain>
        <tissue evidence="2">Leaf</tissue>
    </source>
</reference>
<protein>
    <recommendedName>
        <fullName evidence="4">Secreted protein</fullName>
    </recommendedName>
</protein>
<dbReference type="EMBL" id="JAYWIO010000002">
    <property type="protein sequence ID" value="KAK7282205.1"/>
    <property type="molecule type" value="Genomic_DNA"/>
</dbReference>
<evidence type="ECO:0008006" key="4">
    <source>
        <dbReference type="Google" id="ProtNLM"/>
    </source>
</evidence>
<organism evidence="2 3">
    <name type="scientific">Crotalaria pallida</name>
    <name type="common">Smooth rattlebox</name>
    <name type="synonym">Crotalaria striata</name>
    <dbReference type="NCBI Taxonomy" id="3830"/>
    <lineage>
        <taxon>Eukaryota</taxon>
        <taxon>Viridiplantae</taxon>
        <taxon>Streptophyta</taxon>
        <taxon>Embryophyta</taxon>
        <taxon>Tracheophyta</taxon>
        <taxon>Spermatophyta</taxon>
        <taxon>Magnoliopsida</taxon>
        <taxon>eudicotyledons</taxon>
        <taxon>Gunneridae</taxon>
        <taxon>Pentapetalae</taxon>
        <taxon>rosids</taxon>
        <taxon>fabids</taxon>
        <taxon>Fabales</taxon>
        <taxon>Fabaceae</taxon>
        <taxon>Papilionoideae</taxon>
        <taxon>50 kb inversion clade</taxon>
        <taxon>genistoids sensu lato</taxon>
        <taxon>core genistoids</taxon>
        <taxon>Crotalarieae</taxon>
        <taxon>Crotalaria</taxon>
    </lineage>
</organism>
<feature type="chain" id="PRO_5042826992" description="Secreted protein" evidence="1">
    <location>
        <begin position="17"/>
        <end position="97"/>
    </location>
</feature>
<gene>
    <name evidence="2" type="ORF">RIF29_10816</name>
</gene>